<evidence type="ECO:0000313" key="3">
    <source>
        <dbReference type="EMBL" id="VFK34570.1"/>
    </source>
</evidence>
<sequence>MTGKQQSVPSFYTEQQEREFWESHDSSEYVDWNRARRARFPNLKPSTKSISLRLPVSLLEDIKIAANKRDVPYQSLIKLWLAEKIETQFPGQISG</sequence>
<accession>A0A450WV38</accession>
<proteinExistence type="predicted"/>
<organism evidence="2">
    <name type="scientific">Candidatus Kentrum sp. LPFa</name>
    <dbReference type="NCBI Taxonomy" id="2126335"/>
    <lineage>
        <taxon>Bacteria</taxon>
        <taxon>Pseudomonadati</taxon>
        <taxon>Pseudomonadota</taxon>
        <taxon>Gammaproteobacteria</taxon>
        <taxon>Candidatus Kentrum</taxon>
    </lineage>
</organism>
<dbReference type="AlphaFoldDB" id="A0A450WV38"/>
<name>A0A450WV38_9GAMM</name>
<dbReference type="Pfam" id="PF12441">
    <property type="entry name" value="CopG_antitoxin"/>
    <property type="match status" value="1"/>
</dbReference>
<protein>
    <submittedName>
        <fullName evidence="2">Predicted DNA binding protein, CopG/RHH family</fullName>
    </submittedName>
</protein>
<dbReference type="InterPro" id="IPR022148">
    <property type="entry name" value="CopG_antitoxin"/>
</dbReference>
<reference evidence="2" key="1">
    <citation type="submission" date="2019-02" db="EMBL/GenBank/DDBJ databases">
        <authorList>
            <person name="Gruber-Vodicka R. H."/>
            <person name="Seah K. B. B."/>
        </authorList>
    </citation>
    <scope>NUCLEOTIDE SEQUENCE</scope>
    <source>
        <strain evidence="2">BECK_S312</strain>
        <strain evidence="1">BECK_S313</strain>
        <strain evidence="3">BECK_S426</strain>
    </source>
</reference>
<dbReference type="EMBL" id="CAADFM010000279">
    <property type="protein sequence ID" value="VFK20870.1"/>
    <property type="molecule type" value="Genomic_DNA"/>
</dbReference>
<gene>
    <name evidence="2" type="ORF">BECKLPF1236A_GA0070988_102793</name>
    <name evidence="1" type="ORF">BECKLPF1236B_GA0070989_10794</name>
    <name evidence="3" type="ORF">BECKLPF1236C_GA0070990_102817</name>
</gene>
<evidence type="ECO:0000313" key="2">
    <source>
        <dbReference type="EMBL" id="VFK20870.1"/>
    </source>
</evidence>
<evidence type="ECO:0000313" key="1">
    <source>
        <dbReference type="EMBL" id="VFK15491.1"/>
    </source>
</evidence>
<dbReference type="EMBL" id="CAADFP010000281">
    <property type="protein sequence ID" value="VFK34570.1"/>
    <property type="molecule type" value="Genomic_DNA"/>
</dbReference>
<dbReference type="EMBL" id="CAADFK010000079">
    <property type="protein sequence ID" value="VFK15491.1"/>
    <property type="molecule type" value="Genomic_DNA"/>
</dbReference>